<dbReference type="Proteomes" id="UP000053780">
    <property type="component" value="Unassembled WGS sequence"/>
</dbReference>
<organism evidence="2 3">
    <name type="scientific">Vairimorpha apis BRL 01</name>
    <dbReference type="NCBI Taxonomy" id="1037528"/>
    <lineage>
        <taxon>Eukaryota</taxon>
        <taxon>Fungi</taxon>
        <taxon>Fungi incertae sedis</taxon>
        <taxon>Microsporidia</taxon>
        <taxon>Nosematidae</taxon>
        <taxon>Vairimorpha</taxon>
    </lineage>
</organism>
<sequence>MKKLNNKFVYSLKCRKCLITLSNKAMKSVLLSNYRIKLYSTNDPINTRRSSYTYITKTCVCLLTNIICRKCGSIVGYNIVRPCYSCLNDKNNGHLWMFDILSIYYDIRINGLKILKWVNNKCEGDNEEEIKIR</sequence>
<name>T0L9C2_9MICR</name>
<dbReference type="Pfam" id="PF14976">
    <property type="entry name" value="YPEH2ZP"/>
    <property type="match status" value="1"/>
</dbReference>
<dbReference type="EMBL" id="KE647175">
    <property type="protein sequence ID" value="EQB61099.1"/>
    <property type="molecule type" value="Genomic_DNA"/>
</dbReference>
<dbReference type="GO" id="GO:0005829">
    <property type="term" value="C:cytosol"/>
    <property type="evidence" value="ECO:0007669"/>
    <property type="project" value="TreeGrafter"/>
</dbReference>
<evidence type="ECO:0000313" key="2">
    <source>
        <dbReference type="EMBL" id="EQB61099.1"/>
    </source>
</evidence>
<dbReference type="VEuPathDB" id="MicrosporidiaDB:NAPIS_ORF01328"/>
<dbReference type="OrthoDB" id="2526683at2759"/>
<dbReference type="AlphaFoldDB" id="T0L9C2"/>
<evidence type="ECO:0000256" key="1">
    <source>
        <dbReference type="ARBA" id="ARBA00006888"/>
    </source>
</evidence>
<gene>
    <name evidence="2" type="ORF">NAPIS_ORF01328</name>
</gene>
<dbReference type="PANTHER" id="PTHR31841:SF1">
    <property type="entry name" value="PROTEIN FAM72A-RELATED"/>
    <property type="match status" value="1"/>
</dbReference>
<reference evidence="2 3" key="1">
    <citation type="journal article" date="2013" name="BMC Genomics">
        <title>Genome sequencing and comparative genomics of honey bee microsporidia, Nosema apis reveal novel insights into host-parasite interactions.</title>
        <authorList>
            <person name="Chen Yp."/>
            <person name="Pettis J.S."/>
            <person name="Zhao Y."/>
            <person name="Liu X."/>
            <person name="Tallon L.J."/>
            <person name="Sadzewicz L.D."/>
            <person name="Li R."/>
            <person name="Zheng H."/>
            <person name="Huang S."/>
            <person name="Zhang X."/>
            <person name="Hamilton M.C."/>
            <person name="Pernal S.F."/>
            <person name="Melathopoulos A.P."/>
            <person name="Yan X."/>
            <person name="Evans J.D."/>
        </authorList>
    </citation>
    <scope>NUCLEOTIDE SEQUENCE [LARGE SCALE GENOMIC DNA]</scope>
    <source>
        <strain evidence="2 3">BRL 01</strain>
    </source>
</reference>
<accession>T0L9C2</accession>
<dbReference type="HOGENOM" id="CLU_127817_0_0_1"/>
<proteinExistence type="inferred from homology"/>
<comment type="similarity">
    <text evidence="1">Belongs to the FAM72 family.</text>
</comment>
<dbReference type="InterPro" id="IPR026768">
    <property type="entry name" value="YPEH2ZP"/>
</dbReference>
<dbReference type="PANTHER" id="PTHR31841">
    <property type="entry name" value="PROTEIN FAM72A-RELATED"/>
    <property type="match status" value="1"/>
</dbReference>
<evidence type="ECO:0000313" key="3">
    <source>
        <dbReference type="Proteomes" id="UP000053780"/>
    </source>
</evidence>
<keyword evidence="3" id="KW-1185">Reference proteome</keyword>
<protein>
    <submittedName>
        <fullName evidence="2">Protein fam72a</fullName>
    </submittedName>
</protein>